<feature type="domain" description="N-(5'phosphoribosyl) anthranilate isomerase (PRAI)" evidence="10">
    <location>
        <begin position="3"/>
        <end position="204"/>
    </location>
</feature>
<dbReference type="GO" id="GO:0000162">
    <property type="term" value="P:L-tryptophan biosynthetic process"/>
    <property type="evidence" value="ECO:0007669"/>
    <property type="project" value="UniProtKB-UniRule"/>
</dbReference>
<evidence type="ECO:0000256" key="7">
    <source>
        <dbReference type="ARBA" id="ARBA00023141"/>
    </source>
</evidence>
<reference evidence="11" key="1">
    <citation type="submission" date="2015-08" db="EMBL/GenBank/DDBJ databases">
        <title>Complete DNA Sequence of Pseudomonas syringae pv. actinidiae, the Causal Agent of Kiwifruit Canker Disease.</title>
        <authorList>
            <person name="Rikkerink E.H.A."/>
            <person name="Fineran P.C."/>
        </authorList>
    </citation>
    <scope>NUCLEOTIDE SEQUENCE</scope>
    <source>
        <strain evidence="11">DSM 13666</strain>
    </source>
</reference>
<evidence type="ECO:0000256" key="9">
    <source>
        <dbReference type="HAMAP-Rule" id="MF_00135"/>
    </source>
</evidence>
<evidence type="ECO:0000256" key="2">
    <source>
        <dbReference type="ARBA" id="ARBA00004664"/>
    </source>
</evidence>
<comment type="caution">
    <text evidence="11">The sequence shown here is derived from an EMBL/GenBank/DDBJ whole genome shotgun (WGS) entry which is preliminary data.</text>
</comment>
<dbReference type="InterPro" id="IPR011060">
    <property type="entry name" value="RibuloseP-bd_barrel"/>
</dbReference>
<dbReference type="Pfam" id="PF00697">
    <property type="entry name" value="PRAI"/>
    <property type="match status" value="1"/>
</dbReference>
<proteinExistence type="inferred from homology"/>
<evidence type="ECO:0000313" key="11">
    <source>
        <dbReference type="EMBL" id="KOO40229.1"/>
    </source>
</evidence>
<dbReference type="InterPro" id="IPR001240">
    <property type="entry name" value="PRAI_dom"/>
</dbReference>
<dbReference type="PANTHER" id="PTHR42894:SF1">
    <property type="entry name" value="N-(5'-PHOSPHORIBOSYL)ANTHRANILATE ISOMERASE"/>
    <property type="match status" value="1"/>
</dbReference>
<keyword evidence="5 9" id="KW-0028">Amino-acid biosynthesis</keyword>
<dbReference type="HAMAP" id="MF_00135">
    <property type="entry name" value="PRAI"/>
    <property type="match status" value="1"/>
</dbReference>
<evidence type="ECO:0000256" key="3">
    <source>
        <dbReference type="ARBA" id="ARBA00012572"/>
    </source>
</evidence>
<dbReference type="AlphaFoldDB" id="A0A0M0KN43"/>
<dbReference type="CDD" id="cd00405">
    <property type="entry name" value="PRAI"/>
    <property type="match status" value="1"/>
</dbReference>
<evidence type="ECO:0000256" key="4">
    <source>
        <dbReference type="ARBA" id="ARBA00022272"/>
    </source>
</evidence>
<dbReference type="UniPathway" id="UPA00035">
    <property type="reaction ID" value="UER00042"/>
</dbReference>
<dbReference type="PATRIC" id="fig|136160.3.peg.2643"/>
<organism evidence="11">
    <name type="scientific">Halalkalibacterium halodurans</name>
    <name type="common">Bacillus halodurans</name>
    <dbReference type="NCBI Taxonomy" id="86665"/>
    <lineage>
        <taxon>Bacteria</taxon>
        <taxon>Bacillati</taxon>
        <taxon>Bacillota</taxon>
        <taxon>Bacilli</taxon>
        <taxon>Bacillales</taxon>
        <taxon>Bacillaceae</taxon>
        <taxon>Halalkalibacterium (ex Joshi et al. 2022)</taxon>
    </lineage>
</organism>
<accession>A0A0M0KN43</accession>
<keyword evidence="6 9" id="KW-0822">Tryptophan biosynthesis</keyword>
<dbReference type="PANTHER" id="PTHR42894">
    <property type="entry name" value="N-(5'-PHOSPHORIBOSYL)ANTHRANILATE ISOMERASE"/>
    <property type="match status" value="1"/>
</dbReference>
<evidence type="ECO:0000256" key="5">
    <source>
        <dbReference type="ARBA" id="ARBA00022605"/>
    </source>
</evidence>
<keyword evidence="8 9" id="KW-0413">Isomerase</keyword>
<evidence type="ECO:0000256" key="1">
    <source>
        <dbReference type="ARBA" id="ARBA00001164"/>
    </source>
</evidence>
<gene>
    <name evidence="9" type="primary">trpF</name>
    <name evidence="11" type="ORF">AMD02_11180</name>
</gene>
<dbReference type="SUPFAM" id="SSF51366">
    <property type="entry name" value="Ribulose-phoshate binding barrel"/>
    <property type="match status" value="1"/>
</dbReference>
<comment type="similarity">
    <text evidence="9">Belongs to the TrpF family.</text>
</comment>
<dbReference type="Gene3D" id="3.20.20.70">
    <property type="entry name" value="Aldolase class I"/>
    <property type="match status" value="1"/>
</dbReference>
<protein>
    <recommendedName>
        <fullName evidence="4 9">N-(5'-phosphoribosyl)anthranilate isomerase</fullName>
        <shortName evidence="9">PRAI</shortName>
        <ecNumber evidence="3 9">5.3.1.24</ecNumber>
    </recommendedName>
</protein>
<evidence type="ECO:0000256" key="8">
    <source>
        <dbReference type="ARBA" id="ARBA00023235"/>
    </source>
</evidence>
<dbReference type="GO" id="GO:0004640">
    <property type="term" value="F:phosphoribosylanthranilate isomerase activity"/>
    <property type="evidence" value="ECO:0007669"/>
    <property type="project" value="UniProtKB-UniRule"/>
</dbReference>
<sequence length="215" mass="23813">MLKYCGNRSLEDVQAAATSKADYLGFVFAKSKRQVTVNEVTPWLDQVNVNGKKLVALFVNEPIDQIVNVVKQGPFDVIQCHGTENRDYIMTLKERIDLPVWKAIHHSGQGLQMMRALEGVVEAFVVDAKVEGQWGGTGQSFDWHVVPLYLQEGKRQQVPVFIAGGINPHNVELLLPYGPCGIDISSGIEENGQKSSAKICQIEKKVLGDDSHISR</sequence>
<evidence type="ECO:0000259" key="10">
    <source>
        <dbReference type="Pfam" id="PF00697"/>
    </source>
</evidence>
<keyword evidence="7 9" id="KW-0057">Aromatic amino acid biosynthesis</keyword>
<dbReference type="InterPro" id="IPR013785">
    <property type="entry name" value="Aldolase_TIM"/>
</dbReference>
<dbReference type="NCBIfam" id="NF002301">
    <property type="entry name" value="PRK01222.2-1"/>
    <property type="match status" value="1"/>
</dbReference>
<evidence type="ECO:0000256" key="6">
    <source>
        <dbReference type="ARBA" id="ARBA00022822"/>
    </source>
</evidence>
<dbReference type="EC" id="5.3.1.24" evidence="3 9"/>
<comment type="pathway">
    <text evidence="2 9">Amino-acid biosynthesis; L-tryptophan biosynthesis; L-tryptophan from chorismate: step 3/5.</text>
</comment>
<comment type="catalytic activity">
    <reaction evidence="1 9">
        <text>N-(5-phospho-beta-D-ribosyl)anthranilate = 1-(2-carboxyphenylamino)-1-deoxy-D-ribulose 5-phosphate</text>
        <dbReference type="Rhea" id="RHEA:21540"/>
        <dbReference type="ChEBI" id="CHEBI:18277"/>
        <dbReference type="ChEBI" id="CHEBI:58613"/>
        <dbReference type="EC" id="5.3.1.24"/>
    </reaction>
</comment>
<dbReference type="EMBL" id="LILD01000001">
    <property type="protein sequence ID" value="KOO40229.1"/>
    <property type="molecule type" value="Genomic_DNA"/>
</dbReference>
<name>A0A0M0KN43_ALKHA</name>
<dbReference type="InterPro" id="IPR044643">
    <property type="entry name" value="TrpF_fam"/>
</dbReference>